<dbReference type="EMBL" id="CP000270">
    <property type="protein sequence ID" value="ABE29936.1"/>
    <property type="molecule type" value="Genomic_DNA"/>
</dbReference>
<dbReference type="InterPro" id="IPR008884">
    <property type="entry name" value="TylF_MeTrfase"/>
</dbReference>
<dbReference type="Proteomes" id="UP000001817">
    <property type="component" value="Chromosome 1"/>
</dbReference>
<reference evidence="1 2" key="1">
    <citation type="journal article" date="2006" name="Proc. Natl. Acad. Sci. U.S.A.">
        <title>Burkholderia xenovorans LB400 harbors a multi-replicon, 9.73-Mbp genome shaped for versatility.</title>
        <authorList>
            <person name="Chain P.S."/>
            <person name="Denef V.J."/>
            <person name="Konstantinidis K.T."/>
            <person name="Vergez L.M."/>
            <person name="Agullo L."/>
            <person name="Reyes V.L."/>
            <person name="Hauser L."/>
            <person name="Cordova M."/>
            <person name="Gomez L."/>
            <person name="Gonzalez M."/>
            <person name="Land M."/>
            <person name="Lao V."/>
            <person name="Larimer F."/>
            <person name="LiPuma J.J."/>
            <person name="Mahenthiralingam E."/>
            <person name="Malfatti S.A."/>
            <person name="Marx C.J."/>
            <person name="Parnell J.J."/>
            <person name="Ramette A."/>
            <person name="Richardson P."/>
            <person name="Seeger M."/>
            <person name="Smith D."/>
            <person name="Spilker T."/>
            <person name="Sul W.J."/>
            <person name="Tsoi T.V."/>
            <person name="Ulrich L.E."/>
            <person name="Zhulin I.B."/>
            <person name="Tiedje J.M."/>
        </authorList>
    </citation>
    <scope>NUCLEOTIDE SEQUENCE [LARGE SCALE GENOMIC DNA]</scope>
    <source>
        <strain evidence="1 2">LB400</strain>
    </source>
</reference>
<keyword evidence="2" id="KW-1185">Reference proteome</keyword>
<dbReference type="eggNOG" id="COG4122">
    <property type="taxonomic scope" value="Bacteria"/>
</dbReference>
<sequence>MQTARTMSGNVMSQVTLPDDFNADDYLSLNPDVRSAGVDPIEHYLKYGYAEKRAYRKISSILRPKIDESYEFDGLVSTHNHDFMGDARFKSAYARGMQAAGADYQWYWRIHIGLWAARSASRVRGDFVECGVNRGFLSSAIMKDLNWDANGRTFYLLDTFQGLDERYVSEREKEGGVLEKNRNELNTGFYTDVLSIVEGNFSEWSNKRIIVGSIPETLAEIRSTEIAFLHLDLNCSPPEVAAIECMWERISVGGIVLLDDYAYYGYQPQKEGMDDWSARNNVPVASLPTGQGLIIKA</sequence>
<evidence type="ECO:0008006" key="3">
    <source>
        <dbReference type="Google" id="ProtNLM"/>
    </source>
</evidence>
<dbReference type="PANTHER" id="PTHR40036">
    <property type="entry name" value="MACROCIN O-METHYLTRANSFERASE"/>
    <property type="match status" value="1"/>
</dbReference>
<dbReference type="STRING" id="266265.Bxe_A3043"/>
<dbReference type="InterPro" id="IPR029063">
    <property type="entry name" value="SAM-dependent_MTases_sf"/>
</dbReference>
<accession>Q141Q3</accession>
<protein>
    <recommendedName>
        <fullName evidence="3">Methyltransferase</fullName>
    </recommendedName>
</protein>
<dbReference type="AlphaFoldDB" id="Q141Q3"/>
<evidence type="ECO:0000313" key="1">
    <source>
        <dbReference type="EMBL" id="ABE29936.1"/>
    </source>
</evidence>
<dbReference type="PANTHER" id="PTHR40036:SF1">
    <property type="entry name" value="MACROCIN O-METHYLTRANSFERASE"/>
    <property type="match status" value="1"/>
</dbReference>
<dbReference type="Pfam" id="PF05711">
    <property type="entry name" value="TylF"/>
    <property type="match status" value="1"/>
</dbReference>
<proteinExistence type="predicted"/>
<organism evidence="1 2">
    <name type="scientific">Paraburkholderia xenovorans (strain LB400)</name>
    <dbReference type="NCBI Taxonomy" id="266265"/>
    <lineage>
        <taxon>Bacteria</taxon>
        <taxon>Pseudomonadati</taxon>
        <taxon>Pseudomonadota</taxon>
        <taxon>Betaproteobacteria</taxon>
        <taxon>Burkholderiales</taxon>
        <taxon>Burkholderiaceae</taxon>
        <taxon>Paraburkholderia</taxon>
    </lineage>
</organism>
<gene>
    <name evidence="1" type="ORF">Bxe_A3043</name>
</gene>
<dbReference type="Gene3D" id="3.40.50.150">
    <property type="entry name" value="Vaccinia Virus protein VP39"/>
    <property type="match status" value="1"/>
</dbReference>
<dbReference type="KEGG" id="bxe:Bxe_A3043"/>
<name>Q141Q3_PARXL</name>
<evidence type="ECO:0000313" key="2">
    <source>
        <dbReference type="Proteomes" id="UP000001817"/>
    </source>
</evidence>